<accession>A0A5A7R867</accession>
<dbReference type="AlphaFoldDB" id="A0A5A7R867"/>
<organism evidence="2 3">
    <name type="scientific">Striga asiatica</name>
    <name type="common">Asiatic witchweed</name>
    <name type="synonym">Buchnera asiatica</name>
    <dbReference type="NCBI Taxonomy" id="4170"/>
    <lineage>
        <taxon>Eukaryota</taxon>
        <taxon>Viridiplantae</taxon>
        <taxon>Streptophyta</taxon>
        <taxon>Embryophyta</taxon>
        <taxon>Tracheophyta</taxon>
        <taxon>Spermatophyta</taxon>
        <taxon>Magnoliopsida</taxon>
        <taxon>eudicotyledons</taxon>
        <taxon>Gunneridae</taxon>
        <taxon>Pentapetalae</taxon>
        <taxon>asterids</taxon>
        <taxon>lamiids</taxon>
        <taxon>Lamiales</taxon>
        <taxon>Orobanchaceae</taxon>
        <taxon>Buchnereae</taxon>
        <taxon>Striga</taxon>
    </lineage>
</organism>
<dbReference type="Proteomes" id="UP000325081">
    <property type="component" value="Unassembled WGS sequence"/>
</dbReference>
<dbReference type="OrthoDB" id="1883964at2759"/>
<evidence type="ECO:0000313" key="3">
    <source>
        <dbReference type="Proteomes" id="UP000325081"/>
    </source>
</evidence>
<dbReference type="EMBL" id="BKCP01010593">
    <property type="protein sequence ID" value="GER53470.1"/>
    <property type="molecule type" value="Genomic_DNA"/>
</dbReference>
<proteinExistence type="predicted"/>
<feature type="region of interest" description="Disordered" evidence="1">
    <location>
        <begin position="77"/>
        <end position="105"/>
    </location>
</feature>
<evidence type="ECO:0000313" key="2">
    <source>
        <dbReference type="EMBL" id="GER53470.1"/>
    </source>
</evidence>
<reference evidence="3" key="1">
    <citation type="journal article" date="2019" name="Curr. Biol.">
        <title>Genome Sequence of Striga asiatica Provides Insight into the Evolution of Plant Parasitism.</title>
        <authorList>
            <person name="Yoshida S."/>
            <person name="Kim S."/>
            <person name="Wafula E.K."/>
            <person name="Tanskanen J."/>
            <person name="Kim Y.M."/>
            <person name="Honaas L."/>
            <person name="Yang Z."/>
            <person name="Spallek T."/>
            <person name="Conn C.E."/>
            <person name="Ichihashi Y."/>
            <person name="Cheong K."/>
            <person name="Cui S."/>
            <person name="Der J.P."/>
            <person name="Gundlach H."/>
            <person name="Jiao Y."/>
            <person name="Hori C."/>
            <person name="Ishida J.K."/>
            <person name="Kasahara H."/>
            <person name="Kiba T."/>
            <person name="Kim M.S."/>
            <person name="Koo N."/>
            <person name="Laohavisit A."/>
            <person name="Lee Y.H."/>
            <person name="Lumba S."/>
            <person name="McCourt P."/>
            <person name="Mortimer J.C."/>
            <person name="Mutuku J.M."/>
            <person name="Nomura T."/>
            <person name="Sasaki-Sekimoto Y."/>
            <person name="Seto Y."/>
            <person name="Wang Y."/>
            <person name="Wakatake T."/>
            <person name="Sakakibara H."/>
            <person name="Demura T."/>
            <person name="Yamaguchi S."/>
            <person name="Yoneyama K."/>
            <person name="Manabe R.I."/>
            <person name="Nelson D.C."/>
            <person name="Schulman A.H."/>
            <person name="Timko M.P."/>
            <person name="dePamphilis C.W."/>
            <person name="Choi D."/>
            <person name="Shirasu K."/>
        </authorList>
    </citation>
    <scope>NUCLEOTIDE SEQUENCE [LARGE SCALE GENOMIC DNA]</scope>
    <source>
        <strain evidence="3">cv. UVA1</strain>
    </source>
</reference>
<feature type="compositionally biased region" description="Basic residues" evidence="1">
    <location>
        <begin position="84"/>
        <end position="105"/>
    </location>
</feature>
<sequence>MAYLTGMRVVVSETSAKARSIAHMLLGKGSEGPFLASEHNNHLTIKTFITITAERDAAIRECNMALEEHKRAFAERDMAITPAGRRHRRAQRGHLRTRRSHPLAP</sequence>
<keyword evidence="3" id="KW-1185">Reference proteome</keyword>
<name>A0A5A7R867_STRAF</name>
<evidence type="ECO:0000256" key="1">
    <source>
        <dbReference type="SAM" id="MobiDB-lite"/>
    </source>
</evidence>
<gene>
    <name evidence="2" type="ORF">STAS_30996</name>
</gene>
<comment type="caution">
    <text evidence="2">The sequence shown here is derived from an EMBL/GenBank/DDBJ whole genome shotgun (WGS) entry which is preliminary data.</text>
</comment>
<protein>
    <submittedName>
        <fullName evidence="2">GAGA-binding transcriptional activator</fullName>
    </submittedName>
</protein>